<sequence length="408" mass="45079">MVGWSRLTLPEPETEADFATLRNLGRTTIGKSFSLQFGSHSDIGAPTRTIWQIISEDADCASMGSGDEEEVTLRQSPAGRVQVKARVVRERGRVAELRFERVMGRANRDAHLENLLTLDEDAAGRLIELCYALKGIDPSGSETLKLDDDLLAAVMADPKALSAAYDRDPEGFVEMIKADVTATDVVAIAARKEALKRFEILLDDPDEFERARDGGGREAVWQRFFEGNPWILGVGLSGHLFTSWDGQKLERAVAGSTVADFGKRVDAMLTTSGAVRSLVLAEIKLPGDPLLERDSYRAGCWVPSREVSGGVAQAHITAERARDDLGTWLTARDDDGFDTGEAVYAGVPRSYVVVGRLSSLMRGDQLHRDKVRSFELYRRHLSYPEVLTYDEVLARARWTLHLLEAEAE</sequence>
<evidence type="ECO:0000313" key="2">
    <source>
        <dbReference type="EMBL" id="QFQ31427.1"/>
    </source>
</evidence>
<name>A0A5P8FPA3_9MICO</name>
<organism evidence="2 3">
    <name type="scientific">Janibacter melonis</name>
    <dbReference type="NCBI Taxonomy" id="262209"/>
    <lineage>
        <taxon>Bacteria</taxon>
        <taxon>Bacillati</taxon>
        <taxon>Actinomycetota</taxon>
        <taxon>Actinomycetes</taxon>
        <taxon>Micrococcales</taxon>
        <taxon>Intrasporangiaceae</taxon>
        <taxon>Janibacter</taxon>
    </lineage>
</organism>
<dbReference type="KEGG" id="jme:EEW87_015485"/>
<reference evidence="2 3" key="1">
    <citation type="submission" date="2019-09" db="EMBL/GenBank/DDBJ databases">
        <title>Complete Genome Sequence of Janibacter melonis M714 with both human health impact and industrial applications.</title>
        <authorList>
            <person name="Jin M."/>
            <person name="Zhao Q.R."/>
        </authorList>
    </citation>
    <scope>NUCLEOTIDE SEQUENCE [LARGE SCALE GENOMIC DNA]</scope>
    <source>
        <strain evidence="2 3">M714</strain>
    </source>
</reference>
<dbReference type="Pfam" id="PF14082">
    <property type="entry name" value="SduA_C"/>
    <property type="match status" value="1"/>
</dbReference>
<dbReference type="AlphaFoldDB" id="A0A5P8FPA3"/>
<protein>
    <submittedName>
        <fullName evidence="2">DUF4263 domain-containing protein</fullName>
    </submittedName>
</protein>
<evidence type="ECO:0000259" key="1">
    <source>
        <dbReference type="Pfam" id="PF14082"/>
    </source>
</evidence>
<dbReference type="OrthoDB" id="3672974at2"/>
<dbReference type="Proteomes" id="UP000271708">
    <property type="component" value="Chromosome"/>
</dbReference>
<dbReference type="InterPro" id="IPR025359">
    <property type="entry name" value="SduA_C"/>
</dbReference>
<feature type="domain" description="Shedu protein SduA C-terminal" evidence="1">
    <location>
        <begin position="218"/>
        <end position="393"/>
    </location>
</feature>
<dbReference type="EMBL" id="CP044548">
    <property type="protein sequence ID" value="QFQ31427.1"/>
    <property type="molecule type" value="Genomic_DNA"/>
</dbReference>
<accession>A0A5P8FPA3</accession>
<gene>
    <name evidence="2" type="ORF">EEW87_015485</name>
</gene>
<evidence type="ECO:0000313" key="3">
    <source>
        <dbReference type="Proteomes" id="UP000271708"/>
    </source>
</evidence>
<proteinExistence type="predicted"/>